<evidence type="ECO:0000256" key="1">
    <source>
        <dbReference type="SAM" id="MobiDB-lite"/>
    </source>
</evidence>
<organism evidence="2 3">
    <name type="scientific">Caligus rogercresseyi</name>
    <name type="common">Sea louse</name>
    <dbReference type="NCBI Taxonomy" id="217165"/>
    <lineage>
        <taxon>Eukaryota</taxon>
        <taxon>Metazoa</taxon>
        <taxon>Ecdysozoa</taxon>
        <taxon>Arthropoda</taxon>
        <taxon>Crustacea</taxon>
        <taxon>Multicrustacea</taxon>
        <taxon>Hexanauplia</taxon>
        <taxon>Copepoda</taxon>
        <taxon>Siphonostomatoida</taxon>
        <taxon>Caligidae</taxon>
        <taxon>Caligus</taxon>
    </lineage>
</organism>
<feature type="compositionally biased region" description="Basic residues" evidence="1">
    <location>
        <begin position="123"/>
        <end position="133"/>
    </location>
</feature>
<keyword evidence="3" id="KW-1185">Reference proteome</keyword>
<dbReference type="Proteomes" id="UP000595437">
    <property type="component" value="Chromosome 11"/>
</dbReference>
<accession>A0A7T8K0K6</accession>
<feature type="region of interest" description="Disordered" evidence="1">
    <location>
        <begin position="230"/>
        <end position="315"/>
    </location>
</feature>
<feature type="region of interest" description="Disordered" evidence="1">
    <location>
        <begin position="56"/>
        <end position="94"/>
    </location>
</feature>
<proteinExistence type="predicted"/>
<feature type="non-terminal residue" evidence="2">
    <location>
        <position position="315"/>
    </location>
</feature>
<dbReference type="AlphaFoldDB" id="A0A7T8K0K6"/>
<evidence type="ECO:0000313" key="2">
    <source>
        <dbReference type="EMBL" id="QQP42102.1"/>
    </source>
</evidence>
<feature type="compositionally biased region" description="Low complexity" evidence="1">
    <location>
        <begin position="234"/>
        <end position="256"/>
    </location>
</feature>
<protein>
    <submittedName>
        <fullName evidence="2">FYVE_ RhoGEF and PH domaincontaining protein 4like</fullName>
    </submittedName>
</protein>
<dbReference type="EMBL" id="CP045900">
    <property type="protein sequence ID" value="QQP42102.1"/>
    <property type="molecule type" value="Genomic_DNA"/>
</dbReference>
<reference evidence="3" key="1">
    <citation type="submission" date="2021-01" db="EMBL/GenBank/DDBJ databases">
        <title>Caligus Genome Assembly.</title>
        <authorList>
            <person name="Gallardo-Escarate C."/>
        </authorList>
    </citation>
    <scope>NUCLEOTIDE SEQUENCE [LARGE SCALE GENOMIC DNA]</scope>
</reference>
<feature type="compositionally biased region" description="Basic and acidic residues" evidence="1">
    <location>
        <begin position="257"/>
        <end position="290"/>
    </location>
</feature>
<name>A0A7T8K0K6_CALRO</name>
<feature type="compositionally biased region" description="Polar residues" evidence="1">
    <location>
        <begin position="292"/>
        <end position="308"/>
    </location>
</feature>
<feature type="region of interest" description="Disordered" evidence="1">
    <location>
        <begin position="110"/>
        <end position="139"/>
    </location>
</feature>
<evidence type="ECO:0000313" key="3">
    <source>
        <dbReference type="Proteomes" id="UP000595437"/>
    </source>
</evidence>
<gene>
    <name evidence="2" type="ORF">FKW44_016659</name>
</gene>
<dbReference type="OrthoDB" id="10681142at2759"/>
<feature type="compositionally biased region" description="Basic and acidic residues" evidence="1">
    <location>
        <begin position="67"/>
        <end position="77"/>
    </location>
</feature>
<sequence length="315" mass="35265">MEFEPRKSFSTLISQEDPVTLISYYSGEYSGRGRLKSNTVVPPVLAKKSERFFKTLRRRSKSASRLGEPKDIEDKRSNLTITSNGERLKRNPERIKKSDKVTLVGFSSSCNSLSDQEGEARSSSKKPHHHRFSTLKTSREVKMERDRLRQERLSKFTQETKDLLDKLKSEGSSIHRSIFNNPSGKERFFEEARERLGLCAPASGSEEGSGNDFIISSFLREHQERFSSLLATQRRSSASSLFPSSYSSRKAAAENPAKAEEGGGKLNEKENTEERRRSSSKEEEGGEGKESVLNSSGNDKEPSSSSSPVGVRTIP</sequence>